<dbReference type="CDD" id="cd00616">
    <property type="entry name" value="AHBA_syn"/>
    <property type="match status" value="1"/>
</dbReference>
<evidence type="ECO:0000256" key="5">
    <source>
        <dbReference type="ARBA" id="ARBA00022898"/>
    </source>
</evidence>
<dbReference type="EMBL" id="CP037423">
    <property type="protein sequence ID" value="QDV44211.1"/>
    <property type="molecule type" value="Genomic_DNA"/>
</dbReference>
<evidence type="ECO:0000256" key="3">
    <source>
        <dbReference type="ARBA" id="ARBA00022576"/>
    </source>
</evidence>
<dbReference type="PIRSF" id="PIRSF000390">
    <property type="entry name" value="PLP_StrS"/>
    <property type="match status" value="1"/>
</dbReference>
<dbReference type="PANTHER" id="PTHR30244:SF30">
    <property type="entry name" value="BLR5990 PROTEIN"/>
    <property type="match status" value="1"/>
</dbReference>
<name>A0A518HTQ5_9BACT</name>
<dbReference type="KEGG" id="snep:Enr13x_40730"/>
<dbReference type="OrthoDB" id="9810913at2"/>
<dbReference type="AlphaFoldDB" id="A0A518HTQ5"/>
<gene>
    <name evidence="13" type="primary">epsN_2</name>
    <name evidence="13" type="ORF">Enr13x_40730</name>
</gene>
<comment type="similarity">
    <text evidence="6 12">Belongs to the DegT/DnrJ/EryC1 family.</text>
</comment>
<dbReference type="Pfam" id="PF01041">
    <property type="entry name" value="DegT_DnrJ_EryC1"/>
    <property type="match status" value="1"/>
</dbReference>
<dbReference type="NCBIfam" id="TIGR04181">
    <property type="entry name" value="NHT_00031"/>
    <property type="match status" value="1"/>
</dbReference>
<dbReference type="PANTHER" id="PTHR30244">
    <property type="entry name" value="TRANSAMINASE"/>
    <property type="match status" value="1"/>
</dbReference>
<evidence type="ECO:0000313" key="14">
    <source>
        <dbReference type="Proteomes" id="UP000319004"/>
    </source>
</evidence>
<dbReference type="InterPro" id="IPR000653">
    <property type="entry name" value="DegT/StrS_aminotransferase"/>
</dbReference>
<dbReference type="GO" id="GO:0102933">
    <property type="term" value="F:GDP-4-dehydro-6-deoxy-D-mannose-4-aminotransferase activity"/>
    <property type="evidence" value="ECO:0007669"/>
    <property type="project" value="UniProtKB-EC"/>
</dbReference>
<dbReference type="InterPro" id="IPR015424">
    <property type="entry name" value="PyrdxlP-dep_Trfase"/>
</dbReference>
<evidence type="ECO:0000256" key="2">
    <source>
        <dbReference type="ARBA" id="ARBA00005125"/>
    </source>
</evidence>
<dbReference type="InterPro" id="IPR015421">
    <property type="entry name" value="PyrdxlP-dep_Trfase_major"/>
</dbReference>
<reference evidence="13 14" key="1">
    <citation type="submission" date="2019-03" db="EMBL/GenBank/DDBJ databases">
        <title>Deep-cultivation of Planctomycetes and their phenomic and genomic characterization uncovers novel biology.</title>
        <authorList>
            <person name="Wiegand S."/>
            <person name="Jogler M."/>
            <person name="Boedeker C."/>
            <person name="Pinto D."/>
            <person name="Vollmers J."/>
            <person name="Rivas-Marin E."/>
            <person name="Kohn T."/>
            <person name="Peeters S.H."/>
            <person name="Heuer A."/>
            <person name="Rast P."/>
            <person name="Oberbeckmann S."/>
            <person name="Bunk B."/>
            <person name="Jeske O."/>
            <person name="Meyerdierks A."/>
            <person name="Storesund J.E."/>
            <person name="Kallscheuer N."/>
            <person name="Luecker S."/>
            <person name="Lage O.M."/>
            <person name="Pohl T."/>
            <person name="Merkel B.J."/>
            <person name="Hornburger P."/>
            <person name="Mueller R.-W."/>
            <person name="Bruemmer F."/>
            <person name="Labrenz M."/>
            <person name="Spormann A.M."/>
            <person name="Op den Camp H."/>
            <person name="Overmann J."/>
            <person name="Amann R."/>
            <person name="Jetten M.S.M."/>
            <person name="Mascher T."/>
            <person name="Medema M.H."/>
            <person name="Devos D.P."/>
            <person name="Kaster A.-K."/>
            <person name="Ovreas L."/>
            <person name="Rohde M."/>
            <person name="Galperin M.Y."/>
            <person name="Jogler C."/>
        </authorList>
    </citation>
    <scope>NUCLEOTIDE SEQUENCE [LARGE SCALE GENOMIC DNA]</scope>
    <source>
        <strain evidence="13 14">Enr13</strain>
    </source>
</reference>
<dbReference type="InterPro" id="IPR026385">
    <property type="entry name" value="LegC-like"/>
</dbReference>
<comment type="cofactor">
    <cofactor evidence="1">
        <name>pyridoxal 5'-phosphate</name>
        <dbReference type="ChEBI" id="CHEBI:597326"/>
    </cofactor>
</comment>
<keyword evidence="4 13" id="KW-0808">Transferase</keyword>
<evidence type="ECO:0000256" key="12">
    <source>
        <dbReference type="RuleBase" id="RU004508"/>
    </source>
</evidence>
<feature type="active site" description="Proton acceptor" evidence="10">
    <location>
        <position position="195"/>
    </location>
</feature>
<dbReference type="GO" id="GO:0000271">
    <property type="term" value="P:polysaccharide biosynthetic process"/>
    <property type="evidence" value="ECO:0007669"/>
    <property type="project" value="TreeGrafter"/>
</dbReference>
<dbReference type="EC" id="2.6.1.102" evidence="8"/>
<keyword evidence="5 11" id="KW-0663">Pyridoxal phosphate</keyword>
<evidence type="ECO:0000256" key="10">
    <source>
        <dbReference type="PIRSR" id="PIRSR000390-1"/>
    </source>
</evidence>
<accession>A0A518HTQ5</accession>
<evidence type="ECO:0000256" key="8">
    <source>
        <dbReference type="ARBA" id="ARBA00066317"/>
    </source>
</evidence>
<dbReference type="Gene3D" id="3.90.1150.10">
    <property type="entry name" value="Aspartate Aminotransferase, domain 1"/>
    <property type="match status" value="1"/>
</dbReference>
<proteinExistence type="inferred from homology"/>
<evidence type="ECO:0000256" key="4">
    <source>
        <dbReference type="ARBA" id="ARBA00022679"/>
    </source>
</evidence>
<evidence type="ECO:0000256" key="7">
    <source>
        <dbReference type="ARBA" id="ARBA00051587"/>
    </source>
</evidence>
<organism evidence="13 14">
    <name type="scientific">Stieleria neptunia</name>
    <dbReference type="NCBI Taxonomy" id="2527979"/>
    <lineage>
        <taxon>Bacteria</taxon>
        <taxon>Pseudomonadati</taxon>
        <taxon>Planctomycetota</taxon>
        <taxon>Planctomycetia</taxon>
        <taxon>Pirellulales</taxon>
        <taxon>Pirellulaceae</taxon>
        <taxon>Stieleria</taxon>
    </lineage>
</organism>
<dbReference type="GO" id="GO:0030170">
    <property type="term" value="F:pyridoxal phosphate binding"/>
    <property type="evidence" value="ECO:0007669"/>
    <property type="project" value="TreeGrafter"/>
</dbReference>
<evidence type="ECO:0000256" key="9">
    <source>
        <dbReference type="ARBA" id="ARBA00074221"/>
    </source>
</evidence>
<evidence type="ECO:0000256" key="1">
    <source>
        <dbReference type="ARBA" id="ARBA00001933"/>
    </source>
</evidence>
<protein>
    <recommendedName>
        <fullName evidence="9">GDP-perosamine synthase</fullName>
        <ecNumber evidence="8">2.6.1.102</ecNumber>
    </recommendedName>
</protein>
<dbReference type="Gene3D" id="3.40.640.10">
    <property type="entry name" value="Type I PLP-dependent aspartate aminotransferase-like (Major domain)"/>
    <property type="match status" value="1"/>
</dbReference>
<feature type="modified residue" description="N6-(pyridoxal phosphate)lysine" evidence="11">
    <location>
        <position position="195"/>
    </location>
</feature>
<evidence type="ECO:0000256" key="6">
    <source>
        <dbReference type="ARBA" id="ARBA00037999"/>
    </source>
</evidence>
<dbReference type="SUPFAM" id="SSF53383">
    <property type="entry name" value="PLP-dependent transferases"/>
    <property type="match status" value="1"/>
</dbReference>
<dbReference type="InterPro" id="IPR015422">
    <property type="entry name" value="PyrdxlP-dep_Trfase_small"/>
</dbReference>
<evidence type="ECO:0000256" key="11">
    <source>
        <dbReference type="PIRSR" id="PIRSR000390-2"/>
    </source>
</evidence>
<keyword evidence="3 13" id="KW-0032">Aminotransferase</keyword>
<sequence length="375" mass="40806">MLHAPVFDGNELQYVSQCVSTGWVSSVGSFVTRFEEMLREITGVQRVVACSNGTSALFLALKLAGVETGDEVLVPALTFVATANAVSHCGAVPYLVDSEPVTLGIDCAKLRSELAESTRVVGGHTYSRKTGRRISAIVPMHCFGHPCAMDEIVSLAEEFRLQVVEDAAESLGSTRDGRHAGTFGRVSIMSFNGNKIVTTGGGGAILTNDADLGDRAKHLTTTAKVPHAWKFYHDEVGYNLRMPNLNAALGCGQLEQLDRFIAAKRDLASRYIKAFRDVDGVSAFEEPRGCRSNYWLNAILLDATHVSLRDAMLKETNEGNIMTRPAWELLHQLPMFRSCPRVDLSQAESIQSRLINIPSGVSVAERHSQIPTRGS</sequence>
<keyword evidence="14" id="KW-1185">Reference proteome</keyword>
<dbReference type="FunFam" id="3.40.640.10:FF:000090">
    <property type="entry name" value="Pyridoxal phosphate-dependent aminotransferase"/>
    <property type="match status" value="1"/>
</dbReference>
<comment type="catalytic activity">
    <reaction evidence="7">
        <text>GDP-alpha-D-perosamine + 2-oxoglutarate = GDP-4-dehydro-alpha-D-rhamnose + L-glutamate</text>
        <dbReference type="Rhea" id="RHEA:36779"/>
        <dbReference type="ChEBI" id="CHEBI:16810"/>
        <dbReference type="ChEBI" id="CHEBI:29985"/>
        <dbReference type="ChEBI" id="CHEBI:57964"/>
        <dbReference type="ChEBI" id="CHEBI:73996"/>
        <dbReference type="EC" id="2.6.1.102"/>
    </reaction>
</comment>
<dbReference type="Proteomes" id="UP000319004">
    <property type="component" value="Chromosome"/>
</dbReference>
<evidence type="ECO:0000313" key="13">
    <source>
        <dbReference type="EMBL" id="QDV44211.1"/>
    </source>
</evidence>
<comment type="pathway">
    <text evidence="2">Bacterial outer membrane biogenesis; LPS O-antigen biosynthesis.</text>
</comment>